<dbReference type="Proteomes" id="UP001589613">
    <property type="component" value="Unassembled WGS sequence"/>
</dbReference>
<protein>
    <recommendedName>
        <fullName evidence="3">DUF2017 domain-containing protein</fullName>
    </recommendedName>
</protein>
<accession>A0ABV5V3F6</accession>
<evidence type="ECO:0000313" key="2">
    <source>
        <dbReference type="Proteomes" id="UP001589613"/>
    </source>
</evidence>
<evidence type="ECO:0008006" key="3">
    <source>
        <dbReference type="Google" id="ProtNLM"/>
    </source>
</evidence>
<dbReference type="RefSeq" id="WP_141338569.1">
    <property type="nucleotide sequence ID" value="NZ_JBHMAX010000017.1"/>
</dbReference>
<keyword evidence="2" id="KW-1185">Reference proteome</keyword>
<comment type="caution">
    <text evidence="1">The sequence shown here is derived from an EMBL/GenBank/DDBJ whole genome shotgun (WGS) entry which is preliminary data.</text>
</comment>
<organism evidence="1 2">
    <name type="scientific">Ornithinimicrobium kibberense</name>
    <dbReference type="NCBI Taxonomy" id="282060"/>
    <lineage>
        <taxon>Bacteria</taxon>
        <taxon>Bacillati</taxon>
        <taxon>Actinomycetota</taxon>
        <taxon>Actinomycetes</taxon>
        <taxon>Micrococcales</taxon>
        <taxon>Ornithinimicrobiaceae</taxon>
        <taxon>Ornithinimicrobium</taxon>
    </lineage>
</organism>
<sequence length="193" mass="21013">MATSSFWSGTVPGGAPSAEQDASLAGMAAAANLVHKTVEALARGDEDRARRLAAQAAARPFDEHEEIWPGPWAAHYALFERVTDLVEDWPEGDHAWVGALADLMGRVSGRQLDELRHLAAVLDQDARLLSVDDDEARRLRRLAGDADPLAEPSIGVPEDERAEYVLDLSRLVLLVRTRLEDLLLDDVTEEGGS</sequence>
<proteinExistence type="predicted"/>
<reference evidence="1 2" key="1">
    <citation type="submission" date="2024-09" db="EMBL/GenBank/DDBJ databases">
        <authorList>
            <person name="Sun Q."/>
            <person name="Mori K."/>
        </authorList>
    </citation>
    <scope>NUCLEOTIDE SEQUENCE [LARGE SCALE GENOMIC DNA]</scope>
    <source>
        <strain evidence="1 2">JCM 12763</strain>
    </source>
</reference>
<gene>
    <name evidence="1" type="ORF">ACFFN0_09945</name>
</gene>
<evidence type="ECO:0000313" key="1">
    <source>
        <dbReference type="EMBL" id="MFB9732365.1"/>
    </source>
</evidence>
<dbReference type="EMBL" id="JBHMAX010000017">
    <property type="protein sequence ID" value="MFB9732365.1"/>
    <property type="molecule type" value="Genomic_DNA"/>
</dbReference>
<name>A0ABV5V3F6_9MICO</name>